<dbReference type="InterPro" id="IPR018078">
    <property type="entry name" value="DNA-binding_RecF_CS"/>
</dbReference>
<reference evidence="15 16" key="1">
    <citation type="journal article" date="2024" name="Front. Microbiol.">
        <title>Novel thermophilic genera Geochorda gen. nov. and Carboxydochorda gen. nov. from the deep terrestrial subsurface reveal the ecophysiological diversity in the class Limnochordia.</title>
        <authorList>
            <person name="Karnachuk O.V."/>
            <person name="Lukina A.P."/>
            <person name="Avakyan M.R."/>
            <person name="Kadnikov V.V."/>
            <person name="Begmatov S."/>
            <person name="Beletsky A.V."/>
            <person name="Vlasova K.G."/>
            <person name="Novikov A.A."/>
            <person name="Shcherbakova V.A."/>
            <person name="Mardanov A.V."/>
            <person name="Ravin N.V."/>
        </authorList>
    </citation>
    <scope>NUCLEOTIDE SEQUENCE [LARGE SCALE GENOMIC DNA]</scope>
    <source>
        <strain evidence="15 16">L945</strain>
    </source>
</reference>
<keyword evidence="7 12" id="KW-0227">DNA damage</keyword>
<keyword evidence="11 12" id="KW-0742">SOS response</keyword>
<comment type="subcellular location">
    <subcellularLocation>
        <location evidence="1 12 13">Cytoplasm</location>
    </subcellularLocation>
</comment>
<dbReference type="Gene3D" id="1.20.1050.90">
    <property type="entry name" value="RecF/RecN/SMC, N-terminal domain"/>
    <property type="match status" value="1"/>
</dbReference>
<sequence length="383" mass="41601">MRVDCLRLTHYRNFRDVLVEASPGLNFLVGLNGQGKTNLLEALWVLAGARSPRAREPGDLVTYGVDQGHVHARVSQDATGVTRDVEVTLARGKARSYRLNGKPLPRAADVLGTLAVLWFSPDEVDLIRGGPADRRRFLDAVLAQTDGTYRRLALQYGRILLQRNRTLQQIREGQAALSLLEAWDEQLVAAGSYLTVARHALVDAIAGTAAQAYQAIAGSASTLEMTYKASGPGAVDRGAADLRSLQRAFAAHLERLRAAELARGVTLAGPHRDDLEIGLDGVEARRFGSRGQQRTAAVALHLAAWEWMRERSGEGPVLLLDDVASELDAGRRARLIRALPETAQVWLSATALDPEWLSPQRQAVRPGRAWRVSGGTLEILAGA</sequence>
<evidence type="ECO:0000256" key="11">
    <source>
        <dbReference type="ARBA" id="ARBA00023236"/>
    </source>
</evidence>
<evidence type="ECO:0000259" key="14">
    <source>
        <dbReference type="Pfam" id="PF02463"/>
    </source>
</evidence>
<dbReference type="InterPro" id="IPR001238">
    <property type="entry name" value="DNA-binding_RecF"/>
</dbReference>
<dbReference type="InterPro" id="IPR003395">
    <property type="entry name" value="RecF/RecN/SMC_N"/>
</dbReference>
<dbReference type="Proteomes" id="UP001332192">
    <property type="component" value="Chromosome"/>
</dbReference>
<comment type="function">
    <text evidence="12 13">The RecF protein is involved in DNA metabolism; it is required for DNA replication and normal SOS inducibility. RecF binds preferentially to single-stranded, linear DNA. It also seems to bind ATP.</text>
</comment>
<dbReference type="Pfam" id="PF02463">
    <property type="entry name" value="SMC_N"/>
    <property type="match status" value="1"/>
</dbReference>
<dbReference type="InterPro" id="IPR027417">
    <property type="entry name" value="P-loop_NTPase"/>
</dbReference>
<evidence type="ECO:0000256" key="2">
    <source>
        <dbReference type="ARBA" id="ARBA00008016"/>
    </source>
</evidence>
<evidence type="ECO:0000256" key="6">
    <source>
        <dbReference type="ARBA" id="ARBA00022741"/>
    </source>
</evidence>
<dbReference type="InterPro" id="IPR042174">
    <property type="entry name" value="RecF_2"/>
</dbReference>
<dbReference type="SUPFAM" id="SSF52540">
    <property type="entry name" value="P-loop containing nucleoside triphosphate hydrolases"/>
    <property type="match status" value="1"/>
</dbReference>
<dbReference type="Gene3D" id="3.40.50.300">
    <property type="entry name" value="P-loop containing nucleotide triphosphate hydrolases"/>
    <property type="match status" value="1"/>
</dbReference>
<proteinExistence type="inferred from homology"/>
<dbReference type="HAMAP" id="MF_00365">
    <property type="entry name" value="RecF"/>
    <property type="match status" value="1"/>
</dbReference>
<feature type="binding site" evidence="12">
    <location>
        <begin position="30"/>
        <end position="37"/>
    </location>
    <ligand>
        <name>ATP</name>
        <dbReference type="ChEBI" id="CHEBI:30616"/>
    </ligand>
</feature>
<evidence type="ECO:0000256" key="8">
    <source>
        <dbReference type="ARBA" id="ARBA00022840"/>
    </source>
</evidence>
<evidence type="ECO:0000256" key="7">
    <source>
        <dbReference type="ARBA" id="ARBA00022763"/>
    </source>
</evidence>
<keyword evidence="8 12" id="KW-0067">ATP-binding</keyword>
<keyword evidence="10 12" id="KW-0234">DNA repair</keyword>
<dbReference type="PROSITE" id="PS00617">
    <property type="entry name" value="RECF_1"/>
    <property type="match status" value="1"/>
</dbReference>
<accession>A0ABZ1BWE5</accession>
<feature type="domain" description="RecF/RecN/SMC N-terminal" evidence="14">
    <location>
        <begin position="5"/>
        <end position="344"/>
    </location>
</feature>
<organism evidence="15 16">
    <name type="scientific">Carboxydichorda subterranea</name>
    <dbReference type="NCBI Taxonomy" id="3109565"/>
    <lineage>
        <taxon>Bacteria</taxon>
        <taxon>Bacillati</taxon>
        <taxon>Bacillota</taxon>
        <taxon>Limnochordia</taxon>
        <taxon>Limnochordales</taxon>
        <taxon>Geochordaceae</taxon>
        <taxon>Carboxydichorda</taxon>
    </lineage>
</organism>
<evidence type="ECO:0000256" key="9">
    <source>
        <dbReference type="ARBA" id="ARBA00023125"/>
    </source>
</evidence>
<dbReference type="PROSITE" id="PS00618">
    <property type="entry name" value="RECF_2"/>
    <property type="match status" value="1"/>
</dbReference>
<protein>
    <recommendedName>
        <fullName evidence="3 12">DNA replication and repair protein RecF</fullName>
    </recommendedName>
</protein>
<evidence type="ECO:0000256" key="5">
    <source>
        <dbReference type="ARBA" id="ARBA00022705"/>
    </source>
</evidence>
<evidence type="ECO:0000256" key="13">
    <source>
        <dbReference type="RuleBase" id="RU000578"/>
    </source>
</evidence>
<keyword evidence="16" id="KW-1185">Reference proteome</keyword>
<dbReference type="PANTHER" id="PTHR32182:SF0">
    <property type="entry name" value="DNA REPLICATION AND REPAIR PROTEIN RECF"/>
    <property type="match status" value="1"/>
</dbReference>
<evidence type="ECO:0000256" key="3">
    <source>
        <dbReference type="ARBA" id="ARBA00020170"/>
    </source>
</evidence>
<keyword evidence="9 12" id="KW-0238">DNA-binding</keyword>
<evidence type="ECO:0000256" key="12">
    <source>
        <dbReference type="HAMAP-Rule" id="MF_00365"/>
    </source>
</evidence>
<evidence type="ECO:0000313" key="16">
    <source>
        <dbReference type="Proteomes" id="UP001332192"/>
    </source>
</evidence>
<dbReference type="RefSeq" id="WP_324716396.1">
    <property type="nucleotide sequence ID" value="NZ_CP141615.1"/>
</dbReference>
<evidence type="ECO:0000256" key="10">
    <source>
        <dbReference type="ARBA" id="ARBA00023204"/>
    </source>
</evidence>
<evidence type="ECO:0000256" key="4">
    <source>
        <dbReference type="ARBA" id="ARBA00022490"/>
    </source>
</evidence>
<dbReference type="NCBIfam" id="TIGR00611">
    <property type="entry name" value="recf"/>
    <property type="match status" value="1"/>
</dbReference>
<keyword evidence="4 12" id="KW-0963">Cytoplasm</keyword>
<evidence type="ECO:0000256" key="1">
    <source>
        <dbReference type="ARBA" id="ARBA00004496"/>
    </source>
</evidence>
<gene>
    <name evidence="12" type="primary">recF</name>
    <name evidence="15" type="ORF">U7230_13705</name>
</gene>
<dbReference type="EMBL" id="CP141615">
    <property type="protein sequence ID" value="WRP17124.1"/>
    <property type="molecule type" value="Genomic_DNA"/>
</dbReference>
<keyword evidence="5 12" id="KW-0235">DNA replication</keyword>
<keyword evidence="6 12" id="KW-0547">Nucleotide-binding</keyword>
<comment type="similarity">
    <text evidence="2 12 13">Belongs to the RecF family.</text>
</comment>
<dbReference type="PANTHER" id="PTHR32182">
    <property type="entry name" value="DNA REPLICATION AND REPAIR PROTEIN RECF"/>
    <property type="match status" value="1"/>
</dbReference>
<evidence type="ECO:0000313" key="15">
    <source>
        <dbReference type="EMBL" id="WRP17124.1"/>
    </source>
</evidence>
<name>A0ABZ1BWE5_9FIRM</name>